<reference evidence="1 2" key="1">
    <citation type="submission" date="2023-02" db="EMBL/GenBank/DDBJ databases">
        <title>LHISI_Scaffold_Assembly.</title>
        <authorList>
            <person name="Stuart O.P."/>
            <person name="Cleave R."/>
            <person name="Magrath M.J.L."/>
            <person name="Mikheyev A.S."/>
        </authorList>
    </citation>
    <scope>NUCLEOTIDE SEQUENCE [LARGE SCALE GENOMIC DNA]</scope>
    <source>
        <strain evidence="1">Daus_M_001</strain>
        <tissue evidence="1">Leg muscle</tissue>
    </source>
</reference>
<keyword evidence="2" id="KW-1185">Reference proteome</keyword>
<evidence type="ECO:0000313" key="1">
    <source>
        <dbReference type="EMBL" id="KAJ8893369.1"/>
    </source>
</evidence>
<accession>A0ABQ9I9N6</accession>
<dbReference type="Proteomes" id="UP001159363">
    <property type="component" value="Chromosome 2"/>
</dbReference>
<dbReference type="EMBL" id="JARBHB010000002">
    <property type="protein sequence ID" value="KAJ8893369.1"/>
    <property type="molecule type" value="Genomic_DNA"/>
</dbReference>
<gene>
    <name evidence="1" type="ORF">PR048_005960</name>
</gene>
<organism evidence="1 2">
    <name type="scientific">Dryococelus australis</name>
    <dbReference type="NCBI Taxonomy" id="614101"/>
    <lineage>
        <taxon>Eukaryota</taxon>
        <taxon>Metazoa</taxon>
        <taxon>Ecdysozoa</taxon>
        <taxon>Arthropoda</taxon>
        <taxon>Hexapoda</taxon>
        <taxon>Insecta</taxon>
        <taxon>Pterygota</taxon>
        <taxon>Neoptera</taxon>
        <taxon>Polyneoptera</taxon>
        <taxon>Phasmatodea</taxon>
        <taxon>Verophasmatodea</taxon>
        <taxon>Anareolatae</taxon>
        <taxon>Phasmatidae</taxon>
        <taxon>Eurycanthinae</taxon>
        <taxon>Dryococelus</taxon>
    </lineage>
</organism>
<protein>
    <submittedName>
        <fullName evidence="1">Uncharacterized protein</fullName>
    </submittedName>
</protein>
<proteinExistence type="predicted"/>
<comment type="caution">
    <text evidence="1">The sequence shown here is derived from an EMBL/GenBank/DDBJ whole genome shotgun (WGS) entry which is preliminary data.</text>
</comment>
<name>A0ABQ9I9N6_9NEOP</name>
<sequence length="609" mass="67550">MPDFQGEIRPLTLLVKRDENGVALDPGDVVGDYGIQHIRESAHRVNDSSIGSLICHQLGPVMRQVIVLQIASECRRLCMRSRSELTCSHVVTGGQHFAASSCVFYEIDSMTNTNGIGVRTGCVHADPIDQKTGFLGVLPFTPSFNSGEAPYSSRFTLIGIQDLDVKSRPNLFTHSLTAPFHCVDTNGYTFKEFETSVHNQLRNGHPATSVNDENIVKAETWLKEGREFLEFEQSGCHIVLCDFSVLTTLQKAATATIYTDSQEMVCYLCSRIHHWKRCIGHGYVDPAHNTVPEGGLDQAPWIVWEASARVSKCLSGSLPLTIVTSFEFSYSVSNDPIVTETWCHDDTTIQAAAVTVRVISLPTPDITSSCNTTSARFSNLQDMGNIDKMRRPLRSALSCCERLSRPFLFWSVSKATIAAMAPHYPATTTMHEFIQHNKSNLLPESPVGSVCRVSACLVGSCGMILIRVQFHSLLTCHACATRAAGLRVCLATNVSFVYALLEATILVGNHHIGRHNPFAILQTNDHDFDPITLMTLKTKTREKYVKVSKHNTLQTYTTMLDAEYLDLHPMTFNDLENTTPRKKFIKDSKNNTLQTATAILDAEYLNIDP</sequence>
<evidence type="ECO:0000313" key="2">
    <source>
        <dbReference type="Proteomes" id="UP001159363"/>
    </source>
</evidence>